<dbReference type="Proteomes" id="UP000184278">
    <property type="component" value="Unassembled WGS sequence"/>
</dbReference>
<dbReference type="GO" id="GO:0016791">
    <property type="term" value="F:phosphatase activity"/>
    <property type="evidence" value="ECO:0007669"/>
    <property type="project" value="TreeGrafter"/>
</dbReference>
<evidence type="ECO:0000259" key="4">
    <source>
        <dbReference type="SMART" id="SM00331"/>
    </source>
</evidence>
<protein>
    <submittedName>
        <fullName evidence="5">Sigma-B regulation protein RsbU (Phosphoserine phosphatase)</fullName>
    </submittedName>
</protein>
<dbReference type="InterPro" id="IPR036457">
    <property type="entry name" value="PPM-type-like_dom_sf"/>
</dbReference>
<dbReference type="EMBL" id="FQXK01000006">
    <property type="protein sequence ID" value="SHH67597.1"/>
    <property type="molecule type" value="Genomic_DNA"/>
</dbReference>
<dbReference type="Gene3D" id="3.60.40.10">
    <property type="entry name" value="PPM-type phosphatase domain"/>
    <property type="match status" value="1"/>
</dbReference>
<evidence type="ECO:0000256" key="3">
    <source>
        <dbReference type="SAM" id="Phobius"/>
    </source>
</evidence>
<feature type="coiled-coil region" evidence="2">
    <location>
        <begin position="240"/>
        <end position="281"/>
    </location>
</feature>
<dbReference type="RefSeq" id="WP_073385677.1">
    <property type="nucleotide sequence ID" value="NZ_FQXK01000006.1"/>
</dbReference>
<dbReference type="SMART" id="SM00331">
    <property type="entry name" value="PP2C_SIG"/>
    <property type="match status" value="1"/>
</dbReference>
<reference evidence="6" key="1">
    <citation type="submission" date="2016-11" db="EMBL/GenBank/DDBJ databases">
        <authorList>
            <person name="Varghese N."/>
            <person name="Submissions S."/>
        </authorList>
    </citation>
    <scope>NUCLEOTIDE SEQUENCE [LARGE SCALE GENOMIC DNA]</scope>
    <source>
        <strain evidence="6">DSM 3071</strain>
    </source>
</reference>
<dbReference type="STRING" id="1121131.SAMN02745229_00779"/>
<dbReference type="PANTHER" id="PTHR43156">
    <property type="entry name" value="STAGE II SPORULATION PROTEIN E-RELATED"/>
    <property type="match status" value="1"/>
</dbReference>
<accession>A0A1M5UX35</accession>
<organism evidence="5 6">
    <name type="scientific">Butyrivibrio fibrisolvens DSM 3071</name>
    <dbReference type="NCBI Taxonomy" id="1121131"/>
    <lineage>
        <taxon>Bacteria</taxon>
        <taxon>Bacillati</taxon>
        <taxon>Bacillota</taxon>
        <taxon>Clostridia</taxon>
        <taxon>Lachnospirales</taxon>
        <taxon>Lachnospiraceae</taxon>
        <taxon>Butyrivibrio</taxon>
    </lineage>
</organism>
<keyword evidence="1" id="KW-0378">Hydrolase</keyword>
<dbReference type="InterPro" id="IPR052016">
    <property type="entry name" value="Bact_Sigma-Reg"/>
</dbReference>
<dbReference type="PANTHER" id="PTHR43156:SF2">
    <property type="entry name" value="STAGE II SPORULATION PROTEIN E"/>
    <property type="match status" value="1"/>
</dbReference>
<dbReference type="AlphaFoldDB" id="A0A1M5UX35"/>
<dbReference type="SUPFAM" id="SSF81606">
    <property type="entry name" value="PP2C-like"/>
    <property type="match status" value="1"/>
</dbReference>
<feature type="transmembrane region" description="Helical" evidence="3">
    <location>
        <begin position="186"/>
        <end position="208"/>
    </location>
</feature>
<keyword evidence="3" id="KW-1133">Transmembrane helix</keyword>
<keyword evidence="6" id="KW-1185">Reference proteome</keyword>
<gene>
    <name evidence="5" type="ORF">SAMN02745229_00779</name>
</gene>
<name>A0A1M5UX35_BUTFI</name>
<proteinExistence type="predicted"/>
<dbReference type="GeneID" id="89511563"/>
<evidence type="ECO:0000313" key="6">
    <source>
        <dbReference type="Proteomes" id="UP000184278"/>
    </source>
</evidence>
<dbReference type="OrthoDB" id="9763484at2"/>
<feature type="domain" description="PPM-type phosphatase" evidence="4">
    <location>
        <begin position="303"/>
        <end position="520"/>
    </location>
</feature>
<dbReference type="Pfam" id="PF07228">
    <property type="entry name" value="SpoIIE"/>
    <property type="match status" value="1"/>
</dbReference>
<sequence>MKKHWGINKKTLVSIIIFTLLLVVLLGVSGSILFDRVIEKQYNDKGYVIANIISNDLDHDKIAQYTTTWEADDYYHEMEEYLHHIEEYSGAAYIYIAVPYEDSTMRYVYDTATYIGDSDPIAASFEEIWRAYTTGERPKSYLTRHSKKYGYLTSSCLPLKDSNGQTVALLFVDTNMEVILEVIRSYVINMVCVSLILLTVFCILHWYFMRKKLINPLVLIRNNVRNFAQGTPDKESLLDQINTKDELEELARSVDLMEKELNEYIGNLESITAEKERIKTELSLATKIQLSLIPHDFPPFPDRREFDIYATMEPAREVGGDFYDFFLIDDDHLGLVMADVSGKGIPAALFMMISKIILQSCAMLGKSASETLEKTNEAICSNNQTDMFVTAWFGILEISSGILSCANAGHEYPVIKRANGNFELFKDKHGFVIGGMDGTVYKEYDIELKAGDKLFLYTDGIPEATDDHEQMFGTNRMIDALNSSKDASAKEILGNVRSEIEKFVNGAEQFDDMTMMCFEYLGKAE</sequence>
<evidence type="ECO:0000256" key="2">
    <source>
        <dbReference type="SAM" id="Coils"/>
    </source>
</evidence>
<dbReference type="InterPro" id="IPR001932">
    <property type="entry name" value="PPM-type_phosphatase-like_dom"/>
</dbReference>
<feature type="transmembrane region" description="Helical" evidence="3">
    <location>
        <begin position="12"/>
        <end position="34"/>
    </location>
</feature>
<dbReference type="Gene3D" id="6.10.340.10">
    <property type="match status" value="1"/>
</dbReference>
<evidence type="ECO:0000313" key="5">
    <source>
        <dbReference type="EMBL" id="SHH67597.1"/>
    </source>
</evidence>
<evidence type="ECO:0000256" key="1">
    <source>
        <dbReference type="ARBA" id="ARBA00022801"/>
    </source>
</evidence>
<keyword evidence="2" id="KW-0175">Coiled coil</keyword>
<keyword evidence="3" id="KW-0812">Transmembrane</keyword>
<keyword evidence="3" id="KW-0472">Membrane</keyword>